<organism evidence="2 3">
    <name type="scientific">Thermogutta terrifontis</name>
    <dbReference type="NCBI Taxonomy" id="1331910"/>
    <lineage>
        <taxon>Bacteria</taxon>
        <taxon>Pseudomonadati</taxon>
        <taxon>Planctomycetota</taxon>
        <taxon>Planctomycetia</taxon>
        <taxon>Pirellulales</taxon>
        <taxon>Thermoguttaceae</taxon>
        <taxon>Thermogutta</taxon>
    </lineage>
</organism>
<reference evidence="2 3" key="1">
    <citation type="journal article" name="Front. Microbiol.">
        <title>Sugar Metabolism of the First Thermophilic Planctomycete Thermogutta terrifontis: Comparative Genomic and Transcriptomic Approaches.</title>
        <authorList>
            <person name="Elcheninov A.G."/>
            <person name="Menzel P."/>
            <person name="Gudbergsdottir S.R."/>
            <person name="Slesarev A.I."/>
            <person name="Kadnikov V.V."/>
            <person name="Krogh A."/>
            <person name="Bonch-Osmolovskaya E.A."/>
            <person name="Peng X."/>
            <person name="Kublanov I.V."/>
        </authorList>
    </citation>
    <scope>NUCLEOTIDE SEQUENCE [LARGE SCALE GENOMIC DNA]</scope>
    <source>
        <strain evidence="2 3">R1</strain>
    </source>
</reference>
<evidence type="ECO:0000256" key="1">
    <source>
        <dbReference type="SAM" id="MobiDB-lite"/>
    </source>
</evidence>
<accession>A0A286REP0</accession>
<protein>
    <recommendedName>
        <fullName evidence="4">DUF11 domain-containing protein</fullName>
    </recommendedName>
</protein>
<evidence type="ECO:0000313" key="2">
    <source>
        <dbReference type="EMBL" id="ASV74429.1"/>
    </source>
</evidence>
<proteinExistence type="predicted"/>
<name>A0A286REP0_9BACT</name>
<dbReference type="InterPro" id="IPR047589">
    <property type="entry name" value="DUF11_rpt"/>
</dbReference>
<gene>
    <name evidence="2" type="ORF">THTE_1827</name>
</gene>
<feature type="region of interest" description="Disordered" evidence="1">
    <location>
        <begin position="76"/>
        <end position="98"/>
    </location>
</feature>
<evidence type="ECO:0008006" key="4">
    <source>
        <dbReference type="Google" id="ProtNLM"/>
    </source>
</evidence>
<keyword evidence="3" id="KW-1185">Reference proteome</keyword>
<sequence>MNGSVNRTDGETGMSPWLRLLLIAICTLIFCSCRTVSQDTAQVAGRPPLPSPDAKTAQLAANSVFNPVQQVAYSGGDVGSANSSTVGAAEASDRGSPLTVAAPSVPPPIQGPIYVDAQGNVLPRGTPPGVVTGAWTPPGIAGPWPQDEFLADGGDLPPFAGLAENGVTGINPEDTVARFQTADGKSRVQPFNRVFIYSPRFASVRQVVGLRADEQAEKVMGVSTPTHMARIEEVQSVGMGTQNYQARAEVQRRGLAIFQSGQRDGAVSQALGPRGFSDAFKPYENFSLIVKGQMVADEMPTLAQSVQAAVAWTADSQVQVVVDGRAASEEVGVSRVHSLYRVQSRYGESKLRLVKVASTATALPGETVDFTLRFDNVGTVPITDLLIIDNLSTRLEYVDGSSQASKAVEFSVQPNEAGSLTLQWRLTEPLPPGEGGIIRFQCRVR</sequence>
<dbReference type="EMBL" id="CP018477">
    <property type="protein sequence ID" value="ASV74429.1"/>
    <property type="molecule type" value="Genomic_DNA"/>
</dbReference>
<dbReference type="Proteomes" id="UP000215086">
    <property type="component" value="Chromosome"/>
</dbReference>
<dbReference type="NCBIfam" id="TIGR01451">
    <property type="entry name" value="B_ant_repeat"/>
    <property type="match status" value="1"/>
</dbReference>
<evidence type="ECO:0000313" key="3">
    <source>
        <dbReference type="Proteomes" id="UP000215086"/>
    </source>
</evidence>
<dbReference type="PROSITE" id="PS51257">
    <property type="entry name" value="PROKAR_LIPOPROTEIN"/>
    <property type="match status" value="1"/>
</dbReference>
<dbReference type="AlphaFoldDB" id="A0A286REP0"/>
<dbReference type="KEGG" id="ttf:THTE_1827"/>